<sequence>MFQRVDVLKLEKRCLFCEEGEYMPSLVLTLECVKRYEN</sequence>
<organism evidence="1 2">
    <name type="scientific">Methanobacterium paludis (strain DSM 25820 / JCM 18151 / SWAN1)</name>
    <dbReference type="NCBI Taxonomy" id="868131"/>
    <lineage>
        <taxon>Archaea</taxon>
        <taxon>Methanobacteriati</taxon>
        <taxon>Methanobacteriota</taxon>
        <taxon>Methanomada group</taxon>
        <taxon>Methanobacteria</taxon>
        <taxon>Methanobacteriales</taxon>
        <taxon>Methanobacteriaceae</taxon>
        <taxon>Methanobacterium</taxon>
    </lineage>
</organism>
<accession>F6D580</accession>
<proteinExistence type="predicted"/>
<dbReference type="STRING" id="868131.MSWAN_1171"/>
<dbReference type="HOGENOM" id="CLU_3323022_0_0_2"/>
<reference evidence="1 2" key="1">
    <citation type="journal article" date="2014" name="Int. J. Syst. Evol. Microbiol.">
        <title>Methanobacterium paludis sp. nov. and a novel strain of Methanobacterium lacus isolated from northern peatlands.</title>
        <authorList>
            <person name="Cadillo-Quiroz H."/>
            <person name="Brauer S.L."/>
            <person name="Goodson N."/>
            <person name="Yavitt J.B."/>
            <person name="Zinder S.H."/>
        </authorList>
    </citation>
    <scope>NUCLEOTIDE SEQUENCE [LARGE SCALE GENOMIC DNA]</scope>
    <source>
        <strain evidence="2">DSM 25820 / JCM 18151 / SWAN1</strain>
    </source>
</reference>
<name>F6D580_METPW</name>
<dbReference type="Proteomes" id="UP000009231">
    <property type="component" value="Chromosome"/>
</dbReference>
<keyword evidence="2" id="KW-1185">Reference proteome</keyword>
<dbReference type="EMBL" id="CP002772">
    <property type="protein sequence ID" value="AEG18188.1"/>
    <property type="molecule type" value="Genomic_DNA"/>
</dbReference>
<protein>
    <submittedName>
        <fullName evidence="1">Uncharacterized protein</fullName>
    </submittedName>
</protein>
<evidence type="ECO:0000313" key="2">
    <source>
        <dbReference type="Proteomes" id="UP000009231"/>
    </source>
</evidence>
<gene>
    <name evidence="1" type="ordered locus">MSWAN_1171</name>
</gene>
<evidence type="ECO:0000313" key="1">
    <source>
        <dbReference type="EMBL" id="AEG18188.1"/>
    </source>
</evidence>
<dbReference type="AlphaFoldDB" id="F6D580"/>
<dbReference type="KEGG" id="mew:MSWAN_1171"/>